<organism evidence="1">
    <name type="scientific">Rhizophagus irregularis (strain DAOM 181602 / DAOM 197198 / MUCL 43194)</name>
    <name type="common">Arbuscular mycorrhizal fungus</name>
    <name type="synonym">Glomus intraradices</name>
    <dbReference type="NCBI Taxonomy" id="747089"/>
    <lineage>
        <taxon>Eukaryota</taxon>
        <taxon>Fungi</taxon>
        <taxon>Fungi incertae sedis</taxon>
        <taxon>Mucoromycota</taxon>
        <taxon>Glomeromycotina</taxon>
        <taxon>Glomeromycetes</taxon>
        <taxon>Glomerales</taxon>
        <taxon>Glomeraceae</taxon>
        <taxon>Rhizophagus</taxon>
    </lineage>
</organism>
<accession>U9UDA0</accession>
<dbReference type="AlphaFoldDB" id="U9UDA0"/>
<dbReference type="HOGENOM" id="CLU_3107534_0_0_1"/>
<proteinExistence type="predicted"/>
<name>U9UDA0_RHIID</name>
<gene>
    <name evidence="1" type="ORF">GLOINDRAFT_22750</name>
</gene>
<dbReference type="EMBL" id="KI281002">
    <property type="protein sequence ID" value="ESA16513.1"/>
    <property type="molecule type" value="Genomic_DNA"/>
</dbReference>
<protein>
    <submittedName>
        <fullName evidence="1">Uncharacterized protein</fullName>
    </submittedName>
</protein>
<reference evidence="1" key="1">
    <citation type="submission" date="2013-07" db="EMBL/GenBank/DDBJ databases">
        <title>The genome of an arbuscular mycorrhizal fungus provides insights into the evolution of the oldest plant symbiosis.</title>
        <authorList>
            <consortium name="DOE Joint Genome Institute"/>
            <person name="Tisserant E."/>
            <person name="Malbreil M."/>
            <person name="Kuo A."/>
            <person name="Kohler A."/>
            <person name="Symeonidi A."/>
            <person name="Balestrini R."/>
            <person name="Charron P."/>
            <person name="Duensing N."/>
            <person name="Frei-dit-Frey N."/>
            <person name="Gianinazzi-Pearson V."/>
            <person name="Gilbert B."/>
            <person name="Handa Y."/>
            <person name="Hijri M."/>
            <person name="Kaul R."/>
            <person name="Kawaguchi M."/>
            <person name="Krajinski F."/>
            <person name="Lammers P."/>
            <person name="Lapierre D."/>
            <person name="Masclaux F.G."/>
            <person name="Murat C."/>
            <person name="Morin E."/>
            <person name="Ndikumana S."/>
            <person name="Pagni M."/>
            <person name="Petitpierre D."/>
            <person name="Requena N."/>
            <person name="Rosikiewicz P."/>
            <person name="Riley R."/>
            <person name="Saito K."/>
            <person name="San Clemente H."/>
            <person name="Shapiro H."/>
            <person name="van Tuinen D."/>
            <person name="Becard G."/>
            <person name="Bonfante P."/>
            <person name="Paszkowski U."/>
            <person name="Shachar-Hill Y."/>
            <person name="Young J.P."/>
            <person name="Sanders I.R."/>
            <person name="Henrissat B."/>
            <person name="Rensing S.A."/>
            <person name="Grigoriev I.V."/>
            <person name="Corradi N."/>
            <person name="Roux C."/>
            <person name="Martin F."/>
        </authorList>
    </citation>
    <scope>NUCLEOTIDE SEQUENCE</scope>
    <source>
        <strain evidence="1">DAOM 197198</strain>
    </source>
</reference>
<sequence length="51" mass="5824">MHDTENRTNWKNVENYLALNLFFNLNVIVNVSVGSMSGVVGDEFLIRDSHN</sequence>
<evidence type="ECO:0000313" key="1">
    <source>
        <dbReference type="EMBL" id="ESA16513.1"/>
    </source>
</evidence>